<dbReference type="PANTHER" id="PTHR35010">
    <property type="entry name" value="BLL4672 PROTEIN-RELATED"/>
    <property type="match status" value="1"/>
</dbReference>
<gene>
    <name evidence="2" type="ORF">GCM10011588_48970</name>
</gene>
<name>A0A917RTF5_9NOCA</name>
<evidence type="ECO:0000313" key="3">
    <source>
        <dbReference type="Proteomes" id="UP000638263"/>
    </source>
</evidence>
<sequence>MCEPGAISIAVTGRADDYLGGNGIGYQRGYDFGVVISDTEPSVGGLLRSWRERRRLSQLQLASEAAVSTRHLSFVETGRSRPTREMVERLAGHLDVPLRERNELLLAAGYAPSYGQRDVDAPELRSVMDAFRILLDAHMPHPALVLDRCWDVVDRNAATDLLLDGCPPELLEPPVNAIRISLHPAGLAPRIRNLGQWRGHLLGQLRSRLDATGDPRLKALVDEVSAYPCHDAGVAARADVVIPLQLRVGTTELSFFSVTTSAMSATDVTIEELHIEAFYPADEATARAVLPG</sequence>
<dbReference type="GO" id="GO:0003677">
    <property type="term" value="F:DNA binding"/>
    <property type="evidence" value="ECO:0007669"/>
    <property type="project" value="InterPro"/>
</dbReference>
<dbReference type="SMART" id="SM00530">
    <property type="entry name" value="HTH_XRE"/>
    <property type="match status" value="1"/>
</dbReference>
<dbReference type="PROSITE" id="PS50943">
    <property type="entry name" value="HTH_CROC1"/>
    <property type="match status" value="1"/>
</dbReference>
<dbReference type="InterPro" id="IPR001387">
    <property type="entry name" value="Cro/C1-type_HTH"/>
</dbReference>
<organism evidence="2 3">
    <name type="scientific">Nocardia jinanensis</name>
    <dbReference type="NCBI Taxonomy" id="382504"/>
    <lineage>
        <taxon>Bacteria</taxon>
        <taxon>Bacillati</taxon>
        <taxon>Actinomycetota</taxon>
        <taxon>Actinomycetes</taxon>
        <taxon>Mycobacteriales</taxon>
        <taxon>Nocardiaceae</taxon>
        <taxon>Nocardia</taxon>
    </lineage>
</organism>
<protein>
    <submittedName>
        <fullName evidence="2">Transcriptional regulator</fullName>
    </submittedName>
</protein>
<keyword evidence="3" id="KW-1185">Reference proteome</keyword>
<dbReference type="SUPFAM" id="SSF47413">
    <property type="entry name" value="lambda repressor-like DNA-binding domains"/>
    <property type="match status" value="1"/>
</dbReference>
<dbReference type="Pfam" id="PF17765">
    <property type="entry name" value="MLTR_LBD"/>
    <property type="match status" value="1"/>
</dbReference>
<comment type="caution">
    <text evidence="2">The sequence shown here is derived from an EMBL/GenBank/DDBJ whole genome shotgun (WGS) entry which is preliminary data.</text>
</comment>
<reference evidence="2" key="1">
    <citation type="journal article" date="2014" name="Int. J. Syst. Evol. Microbiol.">
        <title>Complete genome sequence of Corynebacterium casei LMG S-19264T (=DSM 44701T), isolated from a smear-ripened cheese.</title>
        <authorList>
            <consortium name="US DOE Joint Genome Institute (JGI-PGF)"/>
            <person name="Walter F."/>
            <person name="Albersmeier A."/>
            <person name="Kalinowski J."/>
            <person name="Ruckert C."/>
        </authorList>
    </citation>
    <scope>NUCLEOTIDE SEQUENCE</scope>
    <source>
        <strain evidence="2">CGMCC 4.3508</strain>
    </source>
</reference>
<proteinExistence type="predicted"/>
<dbReference type="PANTHER" id="PTHR35010:SF4">
    <property type="entry name" value="BLL5781 PROTEIN"/>
    <property type="match status" value="1"/>
</dbReference>
<dbReference type="Gene3D" id="1.10.260.40">
    <property type="entry name" value="lambda repressor-like DNA-binding domains"/>
    <property type="match status" value="1"/>
</dbReference>
<dbReference type="InterPro" id="IPR041413">
    <property type="entry name" value="MLTR_LBD"/>
</dbReference>
<dbReference type="Pfam" id="PF13560">
    <property type="entry name" value="HTH_31"/>
    <property type="match status" value="1"/>
</dbReference>
<dbReference type="AlphaFoldDB" id="A0A917RTF5"/>
<dbReference type="Proteomes" id="UP000638263">
    <property type="component" value="Unassembled WGS sequence"/>
</dbReference>
<evidence type="ECO:0000259" key="1">
    <source>
        <dbReference type="PROSITE" id="PS50943"/>
    </source>
</evidence>
<dbReference type="InterPro" id="IPR010982">
    <property type="entry name" value="Lambda_DNA-bd_dom_sf"/>
</dbReference>
<dbReference type="Gene3D" id="3.30.450.180">
    <property type="match status" value="1"/>
</dbReference>
<reference evidence="2" key="2">
    <citation type="submission" date="2020-09" db="EMBL/GenBank/DDBJ databases">
        <authorList>
            <person name="Sun Q."/>
            <person name="Zhou Y."/>
        </authorList>
    </citation>
    <scope>NUCLEOTIDE SEQUENCE</scope>
    <source>
        <strain evidence="2">CGMCC 4.3508</strain>
    </source>
</reference>
<feature type="domain" description="HTH cro/C1-type" evidence="1">
    <location>
        <begin position="47"/>
        <end position="101"/>
    </location>
</feature>
<accession>A0A917RTF5</accession>
<dbReference type="EMBL" id="BMMH01000011">
    <property type="protein sequence ID" value="GGL28327.1"/>
    <property type="molecule type" value="Genomic_DNA"/>
</dbReference>
<dbReference type="CDD" id="cd00093">
    <property type="entry name" value="HTH_XRE"/>
    <property type="match status" value="1"/>
</dbReference>
<evidence type="ECO:0000313" key="2">
    <source>
        <dbReference type="EMBL" id="GGL28327.1"/>
    </source>
</evidence>